<evidence type="ECO:0000259" key="8">
    <source>
        <dbReference type="PROSITE" id="PS50035"/>
    </source>
</evidence>
<reference evidence="10" key="1">
    <citation type="journal article" date="2012" name="Stand. Genomic Sci.">
        <title>Permanent draft genome sequence of the gliding predator Saprospira grandis strain Sa g1 (= HR1).</title>
        <authorList>
            <person name="Mavromatis K."/>
            <person name="Chertkov O."/>
            <person name="Lapidus A."/>
            <person name="Nolan M."/>
            <person name="Lucas S."/>
            <person name="Tice H."/>
            <person name="Del Rio T.G."/>
            <person name="Cheng J.F."/>
            <person name="Han C."/>
            <person name="Tapia R."/>
            <person name="Bruce D."/>
            <person name="Goodwin L.A."/>
            <person name="Pitluck S."/>
            <person name="Huntemann M."/>
            <person name="Liolios K."/>
            <person name="Pagani I."/>
            <person name="Ivanova N."/>
            <person name="Mikhailova N."/>
            <person name="Pati A."/>
            <person name="Chen A."/>
            <person name="Palaniappan K."/>
            <person name="Land M."/>
            <person name="Brambilla E.M."/>
            <person name="Rohde M."/>
            <person name="Spring S."/>
            <person name="Goker M."/>
            <person name="Detter J.C."/>
            <person name="Bristow J."/>
            <person name="Eisen J.A."/>
            <person name="Markowitz V."/>
            <person name="Hugenholtz P."/>
            <person name="Kyrpides N.C."/>
            <person name="Klenk H.P."/>
            <person name="Woyke T."/>
        </authorList>
    </citation>
    <scope>NUCLEOTIDE SEQUENCE [LARGE SCALE GENOMIC DNA]</scope>
    <source>
        <strain evidence="10">DSM 2844</strain>
    </source>
</reference>
<evidence type="ECO:0000256" key="2">
    <source>
        <dbReference type="ARBA" id="ARBA00008664"/>
    </source>
</evidence>
<proteinExistence type="inferred from homology"/>
<dbReference type="GO" id="GO:0016042">
    <property type="term" value="P:lipid catabolic process"/>
    <property type="evidence" value="ECO:0007669"/>
    <property type="project" value="UniProtKB-KW"/>
</dbReference>
<feature type="coiled-coil region" evidence="7">
    <location>
        <begin position="292"/>
        <end position="319"/>
    </location>
</feature>
<accession>J0XY66</accession>
<keyword evidence="7" id="KW-0175">Coiled coil</keyword>
<evidence type="ECO:0000313" key="10">
    <source>
        <dbReference type="Proteomes" id="UP000005113"/>
    </source>
</evidence>
<evidence type="ECO:0000256" key="1">
    <source>
        <dbReference type="ARBA" id="ARBA00000798"/>
    </source>
</evidence>
<name>J0XY66_9BACT</name>
<evidence type="ECO:0000256" key="5">
    <source>
        <dbReference type="ARBA" id="ARBA00022963"/>
    </source>
</evidence>
<dbReference type="PANTHER" id="PTHR43856">
    <property type="entry name" value="CARDIOLIPIN HYDROLASE"/>
    <property type="match status" value="1"/>
</dbReference>
<dbReference type="InterPro" id="IPR025202">
    <property type="entry name" value="PLD-like_dom"/>
</dbReference>
<keyword evidence="5" id="KW-0442">Lipid degradation</keyword>
<dbReference type="Pfam" id="PF13091">
    <property type="entry name" value="PLDc_2"/>
    <property type="match status" value="1"/>
</dbReference>
<gene>
    <name evidence="9" type="ORF">SapgrDRAFT_2414</name>
</gene>
<evidence type="ECO:0000256" key="7">
    <source>
        <dbReference type="SAM" id="Coils"/>
    </source>
</evidence>
<evidence type="ECO:0000256" key="3">
    <source>
        <dbReference type="ARBA" id="ARBA00012027"/>
    </source>
</evidence>
<dbReference type="SUPFAM" id="SSF56024">
    <property type="entry name" value="Phospholipase D/nuclease"/>
    <property type="match status" value="1"/>
</dbReference>
<dbReference type="OrthoDB" id="9762009at2"/>
<dbReference type="RefSeq" id="WP_002659787.1">
    <property type="nucleotide sequence ID" value="NZ_JH719942.1"/>
</dbReference>
<comment type="similarity">
    <text evidence="2">Belongs to the phospholipase D family.</text>
</comment>
<dbReference type="InterPro" id="IPR051406">
    <property type="entry name" value="PLD_domain"/>
</dbReference>
<keyword evidence="4" id="KW-0378">Hydrolase</keyword>
<evidence type="ECO:0000256" key="4">
    <source>
        <dbReference type="ARBA" id="ARBA00022801"/>
    </source>
</evidence>
<dbReference type="GO" id="GO:0016891">
    <property type="term" value="F:RNA endonuclease activity producing 5'-phosphomonoesters, hydrolytic mechanism"/>
    <property type="evidence" value="ECO:0007669"/>
    <property type="project" value="TreeGrafter"/>
</dbReference>
<dbReference type="PROSITE" id="PS50035">
    <property type="entry name" value="PLD"/>
    <property type="match status" value="1"/>
</dbReference>
<dbReference type="Proteomes" id="UP000005113">
    <property type="component" value="Unassembled WGS sequence"/>
</dbReference>
<evidence type="ECO:0000313" key="9">
    <source>
        <dbReference type="EMBL" id="EJF54076.1"/>
    </source>
</evidence>
<dbReference type="GO" id="GO:0004630">
    <property type="term" value="F:phospholipase D activity"/>
    <property type="evidence" value="ECO:0007669"/>
    <property type="project" value="UniProtKB-EC"/>
</dbReference>
<comment type="catalytic activity">
    <reaction evidence="1">
        <text>a 1,2-diacyl-sn-glycero-3-phosphocholine + H2O = a 1,2-diacyl-sn-glycero-3-phosphate + choline + H(+)</text>
        <dbReference type="Rhea" id="RHEA:14445"/>
        <dbReference type="ChEBI" id="CHEBI:15354"/>
        <dbReference type="ChEBI" id="CHEBI:15377"/>
        <dbReference type="ChEBI" id="CHEBI:15378"/>
        <dbReference type="ChEBI" id="CHEBI:57643"/>
        <dbReference type="ChEBI" id="CHEBI:58608"/>
        <dbReference type="EC" id="3.1.4.4"/>
    </reaction>
</comment>
<organism evidence="9 10">
    <name type="scientific">Saprospira grandis DSM 2844</name>
    <dbReference type="NCBI Taxonomy" id="694433"/>
    <lineage>
        <taxon>Bacteria</taxon>
        <taxon>Pseudomonadati</taxon>
        <taxon>Bacteroidota</taxon>
        <taxon>Saprospiria</taxon>
        <taxon>Saprospirales</taxon>
        <taxon>Saprospiraceae</taxon>
        <taxon>Saprospira</taxon>
    </lineage>
</organism>
<dbReference type="AlphaFoldDB" id="J0XY66"/>
<evidence type="ECO:0000256" key="6">
    <source>
        <dbReference type="ARBA" id="ARBA00023098"/>
    </source>
</evidence>
<dbReference type="InterPro" id="IPR001736">
    <property type="entry name" value="PLipase_D/transphosphatidylase"/>
</dbReference>
<dbReference type="GO" id="GO:0006793">
    <property type="term" value="P:phosphorus metabolic process"/>
    <property type="evidence" value="ECO:0007669"/>
    <property type="project" value="UniProtKB-ARBA"/>
</dbReference>
<dbReference type="PANTHER" id="PTHR43856:SF1">
    <property type="entry name" value="MITOCHONDRIAL CARDIOLIPIN HYDROLASE"/>
    <property type="match status" value="1"/>
</dbReference>
<sequence length="463" mass="54297">MAPLIKTYFTQRDDVLPIIHEYLSNAQTHVAVAVAWFTERSLFNKLVFLQQSGVQVELIITNHEFNTNSYNQYSLLEVHGGFFTELGGDHQLMHMKFCIIDHSTVISGSANWTKRAFCDNEEEVTVVTNNPDRANDFMNEFERLKLISGKVKSLEKELNIADAIQTLTAIEGLIPLNQPNIINTLAHKLRHINELEHIIDKILQGKYDQALINIKDFKKIHTQVLDVTGIKIFQLQTQIKIFNNQIEILEFEKVDLEAKIEKFNFRCTKELAPLISKILKIRKKIYAKLKKYDIRDNKYKDLEEKLEENELNYMKALEDPVFELSEDDTLKLSSLFRDLVKYCHPDSSDCLFEDKEESSKVFSLLTDAYKHSDIDKVLEIRDKLLTKQKIDTSQEYSKLTFLQAKLEALKRTHLRIIDSIKQIQNTKIYLLILEIDNWDVYFTNQKKNLKYNYEKEMQKYIKL</sequence>
<dbReference type="Gene3D" id="3.30.870.10">
    <property type="entry name" value="Endonuclease Chain A"/>
    <property type="match status" value="1"/>
</dbReference>
<dbReference type="HOGENOM" id="CLU_591540_0_0_10"/>
<dbReference type="EMBL" id="JH719942">
    <property type="protein sequence ID" value="EJF54076.1"/>
    <property type="molecule type" value="Genomic_DNA"/>
</dbReference>
<keyword evidence="6" id="KW-0443">Lipid metabolism</keyword>
<feature type="domain" description="PLD phosphodiesterase" evidence="8">
    <location>
        <begin position="89"/>
        <end position="116"/>
    </location>
</feature>
<protein>
    <recommendedName>
        <fullName evidence="3">phospholipase D</fullName>
        <ecNumber evidence="3">3.1.4.4</ecNumber>
    </recommendedName>
</protein>
<dbReference type="EC" id="3.1.4.4" evidence="3"/>